<evidence type="ECO:0000313" key="6">
    <source>
        <dbReference type="Proteomes" id="UP001213799"/>
    </source>
</evidence>
<dbReference type="InterPro" id="IPR036388">
    <property type="entry name" value="WH-like_DNA-bd_sf"/>
</dbReference>
<organism evidence="5 6">
    <name type="scientific">Penicillium hordei</name>
    <dbReference type="NCBI Taxonomy" id="40994"/>
    <lineage>
        <taxon>Eukaryota</taxon>
        <taxon>Fungi</taxon>
        <taxon>Dikarya</taxon>
        <taxon>Ascomycota</taxon>
        <taxon>Pezizomycotina</taxon>
        <taxon>Eurotiomycetes</taxon>
        <taxon>Eurotiomycetidae</taxon>
        <taxon>Eurotiales</taxon>
        <taxon>Aspergillaceae</taxon>
        <taxon>Penicillium</taxon>
    </lineage>
</organism>
<dbReference type="SUPFAM" id="SSF53335">
    <property type="entry name" value="S-adenosyl-L-methionine-dependent methyltransferases"/>
    <property type="match status" value="1"/>
</dbReference>
<dbReference type="InterPro" id="IPR029063">
    <property type="entry name" value="SAM-dependent_MTases_sf"/>
</dbReference>
<dbReference type="InterPro" id="IPR016461">
    <property type="entry name" value="COMT-like"/>
</dbReference>
<dbReference type="Gene3D" id="3.40.50.150">
    <property type="entry name" value="Vaccinia Virus protein VP39"/>
    <property type="match status" value="1"/>
</dbReference>
<dbReference type="RefSeq" id="XP_056753778.1">
    <property type="nucleotide sequence ID" value="XM_056897993.1"/>
</dbReference>
<keyword evidence="2" id="KW-0808">Transferase</keyword>
<evidence type="ECO:0000259" key="4">
    <source>
        <dbReference type="Pfam" id="PF00891"/>
    </source>
</evidence>
<accession>A0AAD6E962</accession>
<evidence type="ECO:0000256" key="3">
    <source>
        <dbReference type="ARBA" id="ARBA00022691"/>
    </source>
</evidence>
<dbReference type="PANTHER" id="PTHR43712:SF19">
    <property type="entry name" value="DUAL O-METHYLTRANSFERASE_FAD-DEPENDENT MONOOXYGENASE ELCB"/>
    <property type="match status" value="1"/>
</dbReference>
<keyword evidence="1" id="KW-0489">Methyltransferase</keyword>
<keyword evidence="3" id="KW-0949">S-adenosyl-L-methionine</keyword>
<dbReference type="GeneID" id="81588235"/>
<dbReference type="AlphaFoldDB" id="A0AAD6E962"/>
<evidence type="ECO:0000313" key="5">
    <source>
        <dbReference type="EMBL" id="KAJ5603980.1"/>
    </source>
</evidence>
<dbReference type="Proteomes" id="UP001213799">
    <property type="component" value="Unassembled WGS sequence"/>
</dbReference>
<dbReference type="EMBL" id="JAQJAE010000003">
    <property type="protein sequence ID" value="KAJ5603980.1"/>
    <property type="molecule type" value="Genomic_DNA"/>
</dbReference>
<feature type="domain" description="O-methyltransferase C-terminal" evidence="4">
    <location>
        <begin position="188"/>
        <end position="395"/>
    </location>
</feature>
<evidence type="ECO:0000256" key="1">
    <source>
        <dbReference type="ARBA" id="ARBA00022603"/>
    </source>
</evidence>
<name>A0AAD6E962_9EURO</name>
<dbReference type="CDD" id="cd02440">
    <property type="entry name" value="AdoMet_MTases"/>
    <property type="match status" value="1"/>
</dbReference>
<dbReference type="GO" id="GO:0008171">
    <property type="term" value="F:O-methyltransferase activity"/>
    <property type="evidence" value="ECO:0007669"/>
    <property type="project" value="InterPro"/>
</dbReference>
<keyword evidence="6" id="KW-1185">Reference proteome</keyword>
<dbReference type="Pfam" id="PF00891">
    <property type="entry name" value="Methyltransf_2"/>
    <property type="match status" value="1"/>
</dbReference>
<dbReference type="Gene3D" id="1.10.10.10">
    <property type="entry name" value="Winged helix-like DNA-binding domain superfamily/Winged helix DNA-binding domain"/>
    <property type="match status" value="1"/>
</dbReference>
<dbReference type="PANTHER" id="PTHR43712">
    <property type="entry name" value="PUTATIVE (AFU_ORTHOLOGUE AFUA_4G14580)-RELATED"/>
    <property type="match status" value="1"/>
</dbReference>
<dbReference type="InterPro" id="IPR036390">
    <property type="entry name" value="WH_DNA-bd_sf"/>
</dbReference>
<sequence>MEDLSQTLEKDVKILTEYLQSTGHPLPSFDRQTPTVVLPENASSDAHSARERILDHCLRLFQLVAGPSEYLANLQTGYHYLSCLRWLCHFRIFHLVPLQGSISYADLAILAHVPEGALKSIARMSMTNGLFVEKPPQHLAHSATSAVLQTNSGFHDWAVFNSEISAPTALSMVDVHDKWQDSLDATHTAYNVAFDTDTPFFKHLSQQPERHRQFAGYMRAVTSSQGTGLKQLVDGWDWAAVGNGLVVDAGGSTGHASIALARKYPRLSFIVEDLPEVAAGGPAYLASQDDGQELSPRISYKAHSFFDPQPVNDADVYLLRMILHDWAFDDSVRILIRLVEALKPGARIIIMDTVLPNPGSIPASKERLLRVRDLTMMQVFNSQERHLEEWLEIFAKVDQRLKVQKIEQPCRGRSFISRVGCGVIREDL</sequence>
<dbReference type="InterPro" id="IPR001077">
    <property type="entry name" value="COMT_C"/>
</dbReference>
<proteinExistence type="predicted"/>
<dbReference type="PROSITE" id="PS51683">
    <property type="entry name" value="SAM_OMT_II"/>
    <property type="match status" value="1"/>
</dbReference>
<reference evidence="5" key="1">
    <citation type="journal article" date="2023" name="IMA Fungus">
        <title>Comparative genomic study of the Penicillium genus elucidates a diverse pangenome and 15 lateral gene transfer events.</title>
        <authorList>
            <person name="Petersen C."/>
            <person name="Sorensen T."/>
            <person name="Nielsen M.R."/>
            <person name="Sondergaard T.E."/>
            <person name="Sorensen J.L."/>
            <person name="Fitzpatrick D.A."/>
            <person name="Frisvad J.C."/>
            <person name="Nielsen K.L."/>
        </authorList>
    </citation>
    <scope>NUCLEOTIDE SEQUENCE</scope>
    <source>
        <strain evidence="5">IBT 12815</strain>
    </source>
</reference>
<dbReference type="SUPFAM" id="SSF46785">
    <property type="entry name" value="Winged helix' DNA-binding domain"/>
    <property type="match status" value="1"/>
</dbReference>
<reference evidence="5" key="2">
    <citation type="submission" date="2023-01" db="EMBL/GenBank/DDBJ databases">
        <authorList>
            <person name="Petersen C."/>
        </authorList>
    </citation>
    <scope>NUCLEOTIDE SEQUENCE</scope>
    <source>
        <strain evidence="5">IBT 12815</strain>
    </source>
</reference>
<protein>
    <recommendedName>
        <fullName evidence="4">O-methyltransferase C-terminal domain-containing protein</fullName>
    </recommendedName>
</protein>
<comment type="caution">
    <text evidence="5">The sequence shown here is derived from an EMBL/GenBank/DDBJ whole genome shotgun (WGS) entry which is preliminary data.</text>
</comment>
<dbReference type="GO" id="GO:0032259">
    <property type="term" value="P:methylation"/>
    <property type="evidence" value="ECO:0007669"/>
    <property type="project" value="UniProtKB-KW"/>
</dbReference>
<gene>
    <name evidence="5" type="ORF">N7537_006936</name>
</gene>
<evidence type="ECO:0000256" key="2">
    <source>
        <dbReference type="ARBA" id="ARBA00022679"/>
    </source>
</evidence>
<dbReference type="GO" id="GO:0044550">
    <property type="term" value="P:secondary metabolite biosynthetic process"/>
    <property type="evidence" value="ECO:0007669"/>
    <property type="project" value="UniProtKB-ARBA"/>
</dbReference>